<dbReference type="Proteomes" id="UP000315471">
    <property type="component" value="Unassembled WGS sequence"/>
</dbReference>
<protein>
    <submittedName>
        <fullName evidence="1">Uncharacterized protein</fullName>
    </submittedName>
</protein>
<proteinExistence type="predicted"/>
<evidence type="ECO:0000313" key="1">
    <source>
        <dbReference type="EMBL" id="TWU35347.1"/>
    </source>
</evidence>
<comment type="caution">
    <text evidence="1">The sequence shown here is derived from an EMBL/GenBank/DDBJ whole genome shotgun (WGS) entry which is preliminary data.</text>
</comment>
<reference evidence="1 2" key="1">
    <citation type="submission" date="2019-02" db="EMBL/GenBank/DDBJ databases">
        <title>Deep-cultivation of Planctomycetes and their phenomic and genomic characterization uncovers novel biology.</title>
        <authorList>
            <person name="Wiegand S."/>
            <person name="Jogler M."/>
            <person name="Boedeker C."/>
            <person name="Pinto D."/>
            <person name="Vollmers J."/>
            <person name="Rivas-Marin E."/>
            <person name="Kohn T."/>
            <person name="Peeters S.H."/>
            <person name="Heuer A."/>
            <person name="Rast P."/>
            <person name="Oberbeckmann S."/>
            <person name="Bunk B."/>
            <person name="Jeske O."/>
            <person name="Meyerdierks A."/>
            <person name="Storesund J.E."/>
            <person name="Kallscheuer N."/>
            <person name="Luecker S."/>
            <person name="Lage O.M."/>
            <person name="Pohl T."/>
            <person name="Merkel B.J."/>
            <person name="Hornburger P."/>
            <person name="Mueller R.-W."/>
            <person name="Bruemmer F."/>
            <person name="Labrenz M."/>
            <person name="Spormann A.M."/>
            <person name="Op Den Camp H."/>
            <person name="Overmann J."/>
            <person name="Amann R."/>
            <person name="Jetten M.S.M."/>
            <person name="Mascher T."/>
            <person name="Medema M.H."/>
            <person name="Devos D.P."/>
            <person name="Kaster A.-K."/>
            <person name="Ovreas L."/>
            <person name="Rohde M."/>
            <person name="Galperin M.Y."/>
            <person name="Jogler C."/>
        </authorList>
    </citation>
    <scope>NUCLEOTIDE SEQUENCE [LARGE SCALE GENOMIC DNA]</scope>
    <source>
        <strain evidence="1 2">Q31b</strain>
    </source>
</reference>
<dbReference type="AlphaFoldDB" id="A0A5C6DHN0"/>
<organism evidence="1 2">
    <name type="scientific">Novipirellula aureliae</name>
    <dbReference type="NCBI Taxonomy" id="2527966"/>
    <lineage>
        <taxon>Bacteria</taxon>
        <taxon>Pseudomonadati</taxon>
        <taxon>Planctomycetota</taxon>
        <taxon>Planctomycetia</taxon>
        <taxon>Pirellulales</taxon>
        <taxon>Pirellulaceae</taxon>
        <taxon>Novipirellula</taxon>
    </lineage>
</organism>
<accession>A0A5C6DHN0</accession>
<keyword evidence="2" id="KW-1185">Reference proteome</keyword>
<gene>
    <name evidence="1" type="ORF">Q31b_54430</name>
</gene>
<name>A0A5C6DHN0_9BACT</name>
<dbReference type="EMBL" id="SJPY01000010">
    <property type="protein sequence ID" value="TWU35347.1"/>
    <property type="molecule type" value="Genomic_DNA"/>
</dbReference>
<evidence type="ECO:0000313" key="2">
    <source>
        <dbReference type="Proteomes" id="UP000315471"/>
    </source>
</evidence>
<sequence>MDRCCKRGVPCGLQLFPKIDPIVAVVMLTHLHMMQTGWLTGFLQNLRFDRFRVIGFRHGFIFLLGGLIEFCDNSLAL</sequence>